<evidence type="ECO:0000259" key="5">
    <source>
        <dbReference type="Pfam" id="PF01103"/>
    </source>
</evidence>
<dbReference type="FunFam" id="2.40.160.50:FF:000005">
    <property type="entry name" value="Outer membrane OMP85 family protein"/>
    <property type="match status" value="1"/>
</dbReference>
<dbReference type="OrthoDB" id="1724197at2759"/>
<dbReference type="AlphaFoldDB" id="A0A835FTC9"/>
<evidence type="ECO:0000313" key="6">
    <source>
        <dbReference type="EMBL" id="KAF8775432.1"/>
    </source>
</evidence>
<accession>A0A835FTC9</accession>
<keyword evidence="1" id="KW-1002">Plastid outer membrane</keyword>
<feature type="compositionally biased region" description="Acidic residues" evidence="4">
    <location>
        <begin position="40"/>
        <end position="58"/>
    </location>
</feature>
<evidence type="ECO:0000256" key="3">
    <source>
        <dbReference type="ARBA" id="ARBA00024013"/>
    </source>
</evidence>
<dbReference type="Gene3D" id="2.40.160.50">
    <property type="entry name" value="membrane protein fhac: a member of the omp85/tpsb transporter family"/>
    <property type="match status" value="1"/>
</dbReference>
<gene>
    <name evidence="6" type="ORF">HU200_004855</name>
</gene>
<dbReference type="EMBL" id="JACEFO010000325">
    <property type="protein sequence ID" value="KAF8775432.1"/>
    <property type="molecule type" value="Genomic_DNA"/>
</dbReference>
<evidence type="ECO:0000313" key="7">
    <source>
        <dbReference type="Proteomes" id="UP000636709"/>
    </source>
</evidence>
<proteinExistence type="predicted"/>
<dbReference type="InterPro" id="IPR039910">
    <property type="entry name" value="D15-like"/>
</dbReference>
<sequence length="538" mass="58436">MTIPADPTADQASNRAPDEAAGEAVEARAHPDHGGSNAEAADEDYEEEENEEEEEELDGPAAEAAENEKVEAVFRRLSEAPVGIRVHDVTIRGNTKTRDALIEAEAVDLIRSAATVQDLVRAASIANARLRRLEVFDSVLITLDSGPPELPGTTNVVIEVVEAANPIDGNVGCFSKPEAKSWSVEGSLRMKNIFGYGDIWDASGAYGWDQSSEISIGVSLPRFRSIPAPLTARASLLSHDWLKFSSYKERLLGLSFGLLSSMHHDLSYNLTWRTLTDPSQMASKSIRKQLGHSLLSAMKYTYTIDQRDSHVRPTKGYAFVSTSQVGGLWDRKGLRFFRQEFDIRGALPFGFYNAALNAGISAGVILPLGRGFMGSPSSVPDRFFLGGHSSPVCSLGGLTSLLGFKTRGIGPTELRRFVPSESVMDDSAASPGRDYLGGDFAVSAFADLSFDLPLKLFRNAGIHGHAFLTAGNLAKLSESEFGNFSFSEFGRTSRSSAGVGIIVPTKLFRVEINYCYILKQFEHDRGKTGIQFSFSSPM</sequence>
<protein>
    <recommendedName>
        <fullName evidence="5">Bacterial surface antigen (D15) domain-containing protein</fullName>
    </recommendedName>
</protein>
<keyword evidence="7" id="KW-1185">Reference proteome</keyword>
<feature type="domain" description="Bacterial surface antigen (D15)" evidence="5">
    <location>
        <begin position="192"/>
        <end position="535"/>
    </location>
</feature>
<evidence type="ECO:0000256" key="4">
    <source>
        <dbReference type="SAM" id="MobiDB-lite"/>
    </source>
</evidence>
<evidence type="ECO:0000256" key="1">
    <source>
        <dbReference type="ARBA" id="ARBA00022805"/>
    </source>
</evidence>
<organism evidence="6 7">
    <name type="scientific">Digitaria exilis</name>
    <dbReference type="NCBI Taxonomy" id="1010633"/>
    <lineage>
        <taxon>Eukaryota</taxon>
        <taxon>Viridiplantae</taxon>
        <taxon>Streptophyta</taxon>
        <taxon>Embryophyta</taxon>
        <taxon>Tracheophyta</taxon>
        <taxon>Spermatophyta</taxon>
        <taxon>Magnoliopsida</taxon>
        <taxon>Liliopsida</taxon>
        <taxon>Poales</taxon>
        <taxon>Poaceae</taxon>
        <taxon>PACMAD clade</taxon>
        <taxon>Panicoideae</taxon>
        <taxon>Panicodae</taxon>
        <taxon>Paniceae</taxon>
        <taxon>Anthephorinae</taxon>
        <taxon>Digitaria</taxon>
    </lineage>
</organism>
<keyword evidence="2" id="KW-0472">Membrane</keyword>
<dbReference type="PANTHER" id="PTHR12815:SF34">
    <property type="entry name" value="OUTER MEMBRANE OMP85 FAMILY PROTEIN"/>
    <property type="match status" value="1"/>
</dbReference>
<dbReference type="InterPro" id="IPR000184">
    <property type="entry name" value="Bac_surfAg_D15"/>
</dbReference>
<name>A0A835FTC9_9POAL</name>
<feature type="region of interest" description="Disordered" evidence="4">
    <location>
        <begin position="1"/>
        <end position="64"/>
    </location>
</feature>
<evidence type="ECO:0000256" key="2">
    <source>
        <dbReference type="ARBA" id="ARBA00023136"/>
    </source>
</evidence>
<dbReference type="GO" id="GO:0009707">
    <property type="term" value="C:chloroplast outer membrane"/>
    <property type="evidence" value="ECO:0007669"/>
    <property type="project" value="UniProtKB-SubCell"/>
</dbReference>
<comment type="caution">
    <text evidence="6">The sequence shown here is derived from an EMBL/GenBank/DDBJ whole genome shotgun (WGS) entry which is preliminary data.</text>
</comment>
<dbReference type="Pfam" id="PF01103">
    <property type="entry name" value="Omp85"/>
    <property type="match status" value="1"/>
</dbReference>
<dbReference type="Proteomes" id="UP000636709">
    <property type="component" value="Unassembled WGS sequence"/>
</dbReference>
<dbReference type="Gene3D" id="3.10.20.310">
    <property type="entry name" value="membrane protein fhac"/>
    <property type="match status" value="1"/>
</dbReference>
<keyword evidence="1" id="KW-0934">Plastid</keyword>
<dbReference type="PANTHER" id="PTHR12815">
    <property type="entry name" value="SORTING AND ASSEMBLY MACHINERY SAMM50 PROTEIN FAMILY MEMBER"/>
    <property type="match status" value="1"/>
</dbReference>
<reference evidence="6" key="1">
    <citation type="submission" date="2020-07" db="EMBL/GenBank/DDBJ databases">
        <title>Genome sequence and genetic diversity analysis of an under-domesticated orphan crop, white fonio (Digitaria exilis).</title>
        <authorList>
            <person name="Bennetzen J.L."/>
            <person name="Chen S."/>
            <person name="Ma X."/>
            <person name="Wang X."/>
            <person name="Yssel A.E.J."/>
            <person name="Chaluvadi S.R."/>
            <person name="Johnson M."/>
            <person name="Gangashetty P."/>
            <person name="Hamidou F."/>
            <person name="Sanogo M.D."/>
            <person name="Zwaenepoel A."/>
            <person name="Wallace J."/>
            <person name="Van De Peer Y."/>
            <person name="Van Deynze A."/>
        </authorList>
    </citation>
    <scope>NUCLEOTIDE SEQUENCE</scope>
    <source>
        <tissue evidence="6">Leaves</tissue>
    </source>
</reference>
<dbReference type="FunFam" id="3.10.20.310:FF:000016">
    <property type="entry name" value="Outer membrane OMP85 family protein"/>
    <property type="match status" value="1"/>
</dbReference>
<comment type="subcellular location">
    <subcellularLocation>
        <location evidence="3">Plastid</location>
        <location evidence="3">Chloroplast outer membrane</location>
    </subcellularLocation>
</comment>